<comment type="caution">
    <text evidence="1">The sequence shown here is derived from an EMBL/GenBank/DDBJ whole genome shotgun (WGS) entry which is preliminary data.</text>
</comment>
<keyword evidence="2" id="KW-1185">Reference proteome</keyword>
<reference evidence="2" key="1">
    <citation type="submission" date="2017-07" db="EMBL/GenBank/DDBJ databases">
        <title>Comparative genome mining reveals phylogenetic distribution patterns of secondary metabolites in Amycolatopsis.</title>
        <authorList>
            <person name="Adamek M."/>
            <person name="Alanjary M."/>
            <person name="Sales-Ortells H."/>
            <person name="Goodfellow M."/>
            <person name="Bull A.T."/>
            <person name="Kalinowski J."/>
            <person name="Ziemert N."/>
        </authorList>
    </citation>
    <scope>NUCLEOTIDE SEQUENCE [LARGE SCALE GENOMIC DNA]</scope>
    <source>
        <strain evidence="2">H5</strain>
    </source>
</reference>
<dbReference type="AlphaFoldDB" id="A0A229T213"/>
<dbReference type="RefSeq" id="WP_093949720.1">
    <property type="nucleotide sequence ID" value="NZ_NMUL01000023.1"/>
</dbReference>
<proteinExistence type="predicted"/>
<evidence type="ECO:0000313" key="2">
    <source>
        <dbReference type="Proteomes" id="UP000215199"/>
    </source>
</evidence>
<name>A0A229T213_9PSEU</name>
<sequence>MSDDQLPDRESLLEALQLIGRGPNLAPLDTASLEHAQPAVLIGILDAAIHTLAEQYCKGKGTSQRFQIVKGYKLYLGARATEHDVMQFFQSRVKRLGADMQSALNEVP</sequence>
<gene>
    <name evidence="1" type="ORF">CF165_23585</name>
</gene>
<organism evidence="1 2">
    <name type="scientific">Amycolatopsis vastitatis</name>
    <dbReference type="NCBI Taxonomy" id="1905142"/>
    <lineage>
        <taxon>Bacteria</taxon>
        <taxon>Bacillati</taxon>
        <taxon>Actinomycetota</taxon>
        <taxon>Actinomycetes</taxon>
        <taxon>Pseudonocardiales</taxon>
        <taxon>Pseudonocardiaceae</taxon>
        <taxon>Amycolatopsis</taxon>
    </lineage>
</organism>
<dbReference type="Proteomes" id="UP000215199">
    <property type="component" value="Unassembled WGS sequence"/>
</dbReference>
<protein>
    <submittedName>
        <fullName evidence="1">Uncharacterized protein</fullName>
    </submittedName>
</protein>
<dbReference type="EMBL" id="NMUL01000023">
    <property type="protein sequence ID" value="OXM65315.1"/>
    <property type="molecule type" value="Genomic_DNA"/>
</dbReference>
<accession>A0A229T213</accession>
<evidence type="ECO:0000313" key="1">
    <source>
        <dbReference type="EMBL" id="OXM65315.1"/>
    </source>
</evidence>